<accession>A0A8W7PDF3</accession>
<proteinExistence type="predicted"/>
<name>A0A8W7PDF3_ANOCL</name>
<organism evidence="2">
    <name type="scientific">Anopheles coluzzii</name>
    <name type="common">African malaria mosquito</name>
    <dbReference type="NCBI Taxonomy" id="1518534"/>
    <lineage>
        <taxon>Eukaryota</taxon>
        <taxon>Metazoa</taxon>
        <taxon>Ecdysozoa</taxon>
        <taxon>Arthropoda</taxon>
        <taxon>Hexapoda</taxon>
        <taxon>Insecta</taxon>
        <taxon>Pterygota</taxon>
        <taxon>Neoptera</taxon>
        <taxon>Endopterygota</taxon>
        <taxon>Diptera</taxon>
        <taxon>Nematocera</taxon>
        <taxon>Culicoidea</taxon>
        <taxon>Culicidae</taxon>
        <taxon>Anophelinae</taxon>
        <taxon>Anopheles</taxon>
    </lineage>
</organism>
<protein>
    <submittedName>
        <fullName evidence="2">Uncharacterized protein</fullName>
    </submittedName>
</protein>
<reference evidence="2" key="1">
    <citation type="submission" date="2022-08" db="UniProtKB">
        <authorList>
            <consortium name="EnsemblMetazoa"/>
        </authorList>
    </citation>
    <scope>IDENTIFICATION</scope>
</reference>
<feature type="compositionally biased region" description="Pro residues" evidence="1">
    <location>
        <begin position="89"/>
        <end position="101"/>
    </location>
</feature>
<sequence length="152" mass="16229">MAEVEFWSGAAPPGIASVVPSVMNAVRCGGSVEANLMQCVAPTHEAVTSTVTHTPKYIFCASSEQHDARHAFTRDVEGRLEETAGLAEPEPPPLPTPRPPPLPSSACGCDVGVSQPPCIPPVTVMPIRLSWPSCWLEVTESECYGLRLFTMV</sequence>
<feature type="region of interest" description="Disordered" evidence="1">
    <location>
        <begin position="78"/>
        <end position="101"/>
    </location>
</feature>
<dbReference type="AlphaFoldDB" id="A0A8W7PDF3"/>
<dbReference type="Proteomes" id="UP000075882">
    <property type="component" value="Unassembled WGS sequence"/>
</dbReference>
<evidence type="ECO:0000256" key="1">
    <source>
        <dbReference type="SAM" id="MobiDB-lite"/>
    </source>
</evidence>
<evidence type="ECO:0000313" key="2">
    <source>
        <dbReference type="EnsemblMetazoa" id="ACOM029584-PA.1"/>
    </source>
</evidence>
<dbReference type="EnsemblMetazoa" id="ACOM029584-RA">
    <property type="protein sequence ID" value="ACOM029584-PA.1"/>
    <property type="gene ID" value="ACOM029584"/>
</dbReference>